<dbReference type="RefSeq" id="WP_083379617.1">
    <property type="nucleotide sequence ID" value="NZ_FOFU01000001.1"/>
</dbReference>
<dbReference type="Gene3D" id="3.30.9.10">
    <property type="entry name" value="D-Amino Acid Oxidase, subunit A, domain 2"/>
    <property type="match status" value="1"/>
</dbReference>
<dbReference type="InterPro" id="IPR052745">
    <property type="entry name" value="G3P_Oxidase/Oxidoreductase"/>
</dbReference>
<organism evidence="3 4">
    <name type="scientific">Treponema bryantii</name>
    <dbReference type="NCBI Taxonomy" id="163"/>
    <lineage>
        <taxon>Bacteria</taxon>
        <taxon>Pseudomonadati</taxon>
        <taxon>Spirochaetota</taxon>
        <taxon>Spirochaetia</taxon>
        <taxon>Spirochaetales</taxon>
        <taxon>Treponemataceae</taxon>
        <taxon>Treponema</taxon>
    </lineage>
</organism>
<evidence type="ECO:0000313" key="3">
    <source>
        <dbReference type="EMBL" id="SEP70857.1"/>
    </source>
</evidence>
<name>A0A1H9A317_9SPIR</name>
<feature type="domain" description="FAD dependent oxidoreductase" evidence="1">
    <location>
        <begin position="4"/>
        <end position="359"/>
    </location>
</feature>
<dbReference type="PANTHER" id="PTHR42720">
    <property type="entry name" value="GLYCEROL-3-PHOSPHATE DEHYDROGENASE"/>
    <property type="match status" value="1"/>
</dbReference>
<proteinExistence type="predicted"/>
<accession>A0A1H9A317</accession>
<dbReference type="InterPro" id="IPR036188">
    <property type="entry name" value="FAD/NAD-bd_sf"/>
</dbReference>
<dbReference type="CDD" id="cd19946">
    <property type="entry name" value="GlpA-like_Fer2_BFD-like"/>
    <property type="match status" value="1"/>
</dbReference>
<dbReference type="Proteomes" id="UP000182360">
    <property type="component" value="Unassembled WGS sequence"/>
</dbReference>
<dbReference type="OrthoDB" id="9801699at2"/>
<gene>
    <name evidence="3" type="ORF">SAMN04487977_101181</name>
</gene>
<evidence type="ECO:0000259" key="2">
    <source>
        <dbReference type="Pfam" id="PF04324"/>
    </source>
</evidence>
<dbReference type="Pfam" id="PF01266">
    <property type="entry name" value="DAO"/>
    <property type="match status" value="1"/>
</dbReference>
<dbReference type="AlphaFoldDB" id="A0A1H9A317"/>
<keyword evidence="4" id="KW-1185">Reference proteome</keyword>
<dbReference type="InterPro" id="IPR041854">
    <property type="entry name" value="BFD-like_2Fe2S-bd_dom_sf"/>
</dbReference>
<dbReference type="SUPFAM" id="SSF54373">
    <property type="entry name" value="FAD-linked reductases, C-terminal domain"/>
    <property type="match status" value="1"/>
</dbReference>
<dbReference type="InterPro" id="IPR007419">
    <property type="entry name" value="BFD-like_2Fe2S-bd_dom"/>
</dbReference>
<evidence type="ECO:0000313" key="4">
    <source>
        <dbReference type="Proteomes" id="UP000182360"/>
    </source>
</evidence>
<protein>
    <submittedName>
        <fullName evidence="3">Glycerol-3-phosphate dehydrogenase</fullName>
    </submittedName>
</protein>
<reference evidence="3 4" key="1">
    <citation type="submission" date="2016-10" db="EMBL/GenBank/DDBJ databases">
        <authorList>
            <person name="de Groot N.N."/>
        </authorList>
    </citation>
    <scope>NUCLEOTIDE SEQUENCE [LARGE SCALE GENOMIC DNA]</scope>
    <source>
        <strain evidence="3 4">B25</strain>
    </source>
</reference>
<dbReference type="Pfam" id="PF04324">
    <property type="entry name" value="Fer2_BFD"/>
    <property type="match status" value="1"/>
</dbReference>
<dbReference type="PANTHER" id="PTHR42720:SF1">
    <property type="entry name" value="GLYCEROL 3-PHOSPHATE OXIDASE"/>
    <property type="match status" value="1"/>
</dbReference>
<evidence type="ECO:0000259" key="1">
    <source>
        <dbReference type="Pfam" id="PF01266"/>
    </source>
</evidence>
<dbReference type="Gene3D" id="3.50.50.60">
    <property type="entry name" value="FAD/NAD(P)-binding domain"/>
    <property type="match status" value="1"/>
</dbReference>
<sequence>MIYDIAIIGAGVVGACIARELAKYRLNVCMIEKSDDVACGTSKANSGIIHAGFDAKTGTLMAKLNVEGTAMYPELAQSLHFDYKNNGSLVIGFCDEDMDHIKKLYERGVANGVPGLRIIDGEELHKLEPNVSEEACGALLAESAGIVSPYMATWAFAENAVMNGVKLFLETEVHGIDKADGLFVIKTGKSDISAKCVVNAAGLYADVVSEMAGARKFKIVPRRGEYYLLDNKCAYLASHTLFQTPDKMGKGVLVTPTVDGNILSGPTAADGNDKTATETTAAGQDEVFRKSGKTIPDIPRRNIINSFAGVRALAYNEDGTPVNDFIIEEDSGVHGFINVAGICSPGLSAAPAIGCYVRELVEKSLGVKLEANRDFVAVRKGIESFKDADDERRAQLIENNPLYGRIICRCEMITEGEIVAAIKSPVGAVDLDGVKRRTRAGMGRCQSGFCSPRVTEILSRELGIPMTDVCKNGGCSYILTGKTR</sequence>
<dbReference type="SUPFAM" id="SSF51905">
    <property type="entry name" value="FAD/NAD(P)-binding domain"/>
    <property type="match status" value="1"/>
</dbReference>
<dbReference type="EMBL" id="FOFU01000001">
    <property type="protein sequence ID" value="SEP70857.1"/>
    <property type="molecule type" value="Genomic_DNA"/>
</dbReference>
<dbReference type="STRING" id="163.SAMN04487775_10816"/>
<dbReference type="Gene3D" id="1.10.10.1100">
    <property type="entry name" value="BFD-like [2Fe-2S]-binding domain"/>
    <property type="match status" value="1"/>
</dbReference>
<dbReference type="InterPro" id="IPR006076">
    <property type="entry name" value="FAD-dep_OxRdtase"/>
</dbReference>
<feature type="domain" description="BFD-like [2Fe-2S]-binding" evidence="2">
    <location>
        <begin position="406"/>
        <end position="459"/>
    </location>
</feature>